<reference evidence="6 7" key="1">
    <citation type="journal article" date="2014" name="Nat. Commun.">
        <title>Klebsormidium flaccidum genome reveals primary factors for plant terrestrial adaptation.</title>
        <authorList>
            <person name="Hori K."/>
            <person name="Maruyama F."/>
            <person name="Fujisawa T."/>
            <person name="Togashi T."/>
            <person name="Yamamoto N."/>
            <person name="Seo M."/>
            <person name="Sato S."/>
            <person name="Yamada T."/>
            <person name="Mori H."/>
            <person name="Tajima N."/>
            <person name="Moriyama T."/>
            <person name="Ikeuchi M."/>
            <person name="Watanabe M."/>
            <person name="Wada H."/>
            <person name="Kobayashi K."/>
            <person name="Saito M."/>
            <person name="Masuda T."/>
            <person name="Sasaki-Sekimoto Y."/>
            <person name="Mashiguchi K."/>
            <person name="Awai K."/>
            <person name="Shimojima M."/>
            <person name="Masuda S."/>
            <person name="Iwai M."/>
            <person name="Nobusawa T."/>
            <person name="Narise T."/>
            <person name="Kondo S."/>
            <person name="Saito H."/>
            <person name="Sato R."/>
            <person name="Murakawa M."/>
            <person name="Ihara Y."/>
            <person name="Oshima-Yamada Y."/>
            <person name="Ohtaka K."/>
            <person name="Satoh M."/>
            <person name="Sonobe K."/>
            <person name="Ishii M."/>
            <person name="Ohtani R."/>
            <person name="Kanamori-Sato M."/>
            <person name="Honoki R."/>
            <person name="Miyazaki D."/>
            <person name="Mochizuki H."/>
            <person name="Umetsu J."/>
            <person name="Higashi K."/>
            <person name="Shibata D."/>
            <person name="Kamiya Y."/>
            <person name="Sato N."/>
            <person name="Nakamura Y."/>
            <person name="Tabata S."/>
            <person name="Ida S."/>
            <person name="Kurokawa K."/>
            <person name="Ohta H."/>
        </authorList>
    </citation>
    <scope>NUCLEOTIDE SEQUENCE [LARGE SCALE GENOMIC DNA]</scope>
    <source>
        <strain evidence="6 7">NIES-2285</strain>
    </source>
</reference>
<dbReference type="AlphaFoldDB" id="A0A1Y1HYI1"/>
<dbReference type="OrthoDB" id="7777654at2759"/>
<keyword evidence="4" id="KW-0472">Membrane</keyword>
<keyword evidence="3" id="KW-0560">Oxidoreductase</keyword>
<keyword evidence="4" id="KW-0812">Transmembrane</keyword>
<evidence type="ECO:0000313" key="6">
    <source>
        <dbReference type="EMBL" id="GAQ81597.1"/>
    </source>
</evidence>
<dbReference type="InterPro" id="IPR014105">
    <property type="entry name" value="Carotenoid/retinoid_OxRdtase"/>
</dbReference>
<dbReference type="NCBIfam" id="TIGR02734">
    <property type="entry name" value="crtI_fam"/>
    <property type="match status" value="1"/>
</dbReference>
<name>A0A1Y1HYI1_KLENI</name>
<dbReference type="PANTHER" id="PTHR43734">
    <property type="entry name" value="PHYTOENE DESATURASE"/>
    <property type="match status" value="1"/>
</dbReference>
<dbReference type="STRING" id="105231.A0A1Y1HYI1"/>
<evidence type="ECO:0000259" key="5">
    <source>
        <dbReference type="Pfam" id="PF01593"/>
    </source>
</evidence>
<dbReference type="Proteomes" id="UP000054558">
    <property type="component" value="Unassembled WGS sequence"/>
</dbReference>
<protein>
    <submittedName>
        <fullName evidence="6">Phytoene dehydrogenase</fullName>
    </submittedName>
</protein>
<dbReference type="PANTHER" id="PTHR43734:SF1">
    <property type="entry name" value="PHYTOENE DESATURASE"/>
    <property type="match status" value="1"/>
</dbReference>
<feature type="domain" description="Amine oxidase" evidence="5">
    <location>
        <begin position="43"/>
        <end position="519"/>
    </location>
</feature>
<gene>
    <name evidence="6" type="ORF">KFL_000850130</name>
</gene>
<feature type="transmembrane region" description="Helical" evidence="4">
    <location>
        <begin position="20"/>
        <end position="39"/>
    </location>
</feature>
<evidence type="ECO:0000256" key="4">
    <source>
        <dbReference type="SAM" id="Phobius"/>
    </source>
</evidence>
<comment type="pathway">
    <text evidence="1">Carotenoid biosynthesis.</text>
</comment>
<dbReference type="EMBL" id="DF237034">
    <property type="protein sequence ID" value="GAQ81597.1"/>
    <property type="molecule type" value="Genomic_DNA"/>
</dbReference>
<keyword evidence="4" id="KW-1133">Transmembrane helix</keyword>
<dbReference type="Gene3D" id="3.50.50.60">
    <property type="entry name" value="FAD/NAD(P)-binding domain"/>
    <property type="match status" value="2"/>
</dbReference>
<accession>A0A1Y1HYI1</accession>
<sequence>MQNAAPASSGRLQRGGKDPLQIVVVGAGVGGLVVSGVLAHKLGSRVEVTIIEKNADIGGRLQTIEEGGHRFDTGPSLLLMPQAYRAAFRSMGTQLEDHVQLRRVEPAAYRVFFHDDAAGPSWLDLLYDVQAMAAQLEAVEPGAAAAYLRFLANAKAAFDVGTKNFIEQDFRSFWDYANVPRLLPLLGKVSPIELLGPHAARMATYFKDPRLRALVTFQDLYVGLSPRTAPGVFSLLAATELLDGVWYPLGGFKKVGAGLLEAAKAAGVSVRRGTAVRSIQTSGSSVQGVLLDDGTSIPADVVVANPDLPYVYEHLLDGPENQRKAARLAGLDYSAGVIEFCWCLDQPLPLLSHHSVFLSDEYERSWDRATAAAALPQRPNFYVAAPSRTDPSAAPPGGDSIMVLLPVANLGQMDARDLDGLVAKGRAAVLRRLAEAGCGDVESHIVHETVTDPLDWRERYNLQHGAAFGLAHGLAQLAYFRPDLQDSRIKGLFFTGASTRPGNGVPLVMIGAQLTAQRITEHLSASV</sequence>
<evidence type="ECO:0000256" key="3">
    <source>
        <dbReference type="ARBA" id="ARBA00023002"/>
    </source>
</evidence>
<evidence type="ECO:0000313" key="7">
    <source>
        <dbReference type="Proteomes" id="UP000054558"/>
    </source>
</evidence>
<dbReference type="Pfam" id="PF01593">
    <property type="entry name" value="Amino_oxidase"/>
    <property type="match status" value="1"/>
</dbReference>
<dbReference type="GO" id="GO:0016117">
    <property type="term" value="P:carotenoid biosynthetic process"/>
    <property type="evidence" value="ECO:0000318"/>
    <property type="project" value="GO_Central"/>
</dbReference>
<dbReference type="InterPro" id="IPR002937">
    <property type="entry name" value="Amino_oxidase"/>
</dbReference>
<dbReference type="SUPFAM" id="SSF51905">
    <property type="entry name" value="FAD/NAD(P)-binding domain"/>
    <property type="match status" value="1"/>
</dbReference>
<evidence type="ECO:0000256" key="1">
    <source>
        <dbReference type="ARBA" id="ARBA00004829"/>
    </source>
</evidence>
<organism evidence="6 7">
    <name type="scientific">Klebsormidium nitens</name>
    <name type="common">Green alga</name>
    <name type="synonym">Ulothrix nitens</name>
    <dbReference type="NCBI Taxonomy" id="105231"/>
    <lineage>
        <taxon>Eukaryota</taxon>
        <taxon>Viridiplantae</taxon>
        <taxon>Streptophyta</taxon>
        <taxon>Klebsormidiophyceae</taxon>
        <taxon>Klebsormidiales</taxon>
        <taxon>Klebsormidiaceae</taxon>
        <taxon>Klebsormidium</taxon>
    </lineage>
</organism>
<dbReference type="InterPro" id="IPR036188">
    <property type="entry name" value="FAD/NAD-bd_sf"/>
</dbReference>
<proteinExistence type="predicted"/>
<keyword evidence="2" id="KW-0125">Carotenoid biosynthesis</keyword>
<dbReference type="GO" id="GO:0016491">
    <property type="term" value="F:oxidoreductase activity"/>
    <property type="evidence" value="ECO:0000318"/>
    <property type="project" value="GO_Central"/>
</dbReference>
<keyword evidence="7" id="KW-1185">Reference proteome</keyword>
<evidence type="ECO:0000256" key="2">
    <source>
        <dbReference type="ARBA" id="ARBA00022746"/>
    </source>
</evidence>
<dbReference type="OMA" id="FTMRWVF"/>